<proteinExistence type="predicted"/>
<dbReference type="Proteomes" id="UP000252254">
    <property type="component" value="Unassembled WGS sequence"/>
</dbReference>
<sequence>MLIDKGKEWIENWKANHQAIADLFQQRRYPEAKEPVQYYTKQLVLVLGWLNDTELIVDNTLSEKITQLTYAPFNSQERIPFILQQPEQYYCYIQLNELYKETEKIYAKVAILKQKTRSQQ</sequence>
<keyword evidence="3" id="KW-1185">Reference proteome</keyword>
<gene>
    <name evidence="2" type="ORF">DES48_101301</name>
</gene>
<feature type="domain" description="YpoC-like" evidence="1">
    <location>
        <begin position="7"/>
        <end position="114"/>
    </location>
</feature>
<comment type="caution">
    <text evidence="2">The sequence shown here is derived from an EMBL/GenBank/DDBJ whole genome shotgun (WGS) entry which is preliminary data.</text>
</comment>
<dbReference type="Pfam" id="PF21747">
    <property type="entry name" value="YpoC"/>
    <property type="match status" value="1"/>
</dbReference>
<dbReference type="AlphaFoldDB" id="A0A366EGQ5"/>
<evidence type="ECO:0000313" key="3">
    <source>
        <dbReference type="Proteomes" id="UP000252254"/>
    </source>
</evidence>
<reference evidence="2 3" key="1">
    <citation type="submission" date="2018-06" db="EMBL/GenBank/DDBJ databases">
        <title>Genomic Encyclopedia of Type Strains, Phase IV (KMG-IV): sequencing the most valuable type-strain genomes for metagenomic binning, comparative biology and taxonomic classification.</title>
        <authorList>
            <person name="Goeker M."/>
        </authorList>
    </citation>
    <scope>NUCLEOTIDE SEQUENCE [LARGE SCALE GENOMIC DNA]</scope>
    <source>
        <strain evidence="2 3">DSM 15140</strain>
    </source>
</reference>
<dbReference type="STRING" id="200904.GCA_900168775_01809"/>
<accession>A0A366EGQ5</accession>
<dbReference type="InterPro" id="IPR048427">
    <property type="entry name" value="YpoC"/>
</dbReference>
<dbReference type="EMBL" id="QNRI01000001">
    <property type="protein sequence ID" value="RBP01564.1"/>
    <property type="molecule type" value="Genomic_DNA"/>
</dbReference>
<evidence type="ECO:0000313" key="2">
    <source>
        <dbReference type="EMBL" id="RBP01564.1"/>
    </source>
</evidence>
<dbReference type="RefSeq" id="WP_113866270.1">
    <property type="nucleotide sequence ID" value="NZ_BAABQN010000001.1"/>
</dbReference>
<name>A0A366EGQ5_9BACI</name>
<dbReference type="OrthoDB" id="2360594at2"/>
<evidence type="ECO:0000259" key="1">
    <source>
        <dbReference type="Pfam" id="PF21747"/>
    </source>
</evidence>
<protein>
    <recommendedName>
        <fullName evidence="1">YpoC-like domain-containing protein</fullName>
    </recommendedName>
</protein>
<organism evidence="2 3">
    <name type="scientific">Paraliobacillus ryukyuensis</name>
    <dbReference type="NCBI Taxonomy" id="200904"/>
    <lineage>
        <taxon>Bacteria</taxon>
        <taxon>Bacillati</taxon>
        <taxon>Bacillota</taxon>
        <taxon>Bacilli</taxon>
        <taxon>Bacillales</taxon>
        <taxon>Bacillaceae</taxon>
        <taxon>Paraliobacillus</taxon>
    </lineage>
</organism>